<comment type="caution">
    <text evidence="1">The sequence shown here is derived from an EMBL/GenBank/DDBJ whole genome shotgun (WGS) entry which is preliminary data.</text>
</comment>
<evidence type="ECO:0000313" key="2">
    <source>
        <dbReference type="Proteomes" id="UP001152747"/>
    </source>
</evidence>
<dbReference type="EMBL" id="CANHGI010000003">
    <property type="protein sequence ID" value="CAI5445567.1"/>
    <property type="molecule type" value="Genomic_DNA"/>
</dbReference>
<name>A0A9P1MZM6_9PELO</name>
<proteinExistence type="predicted"/>
<gene>
    <name evidence="1" type="ORF">CAMP_LOCUS8204</name>
</gene>
<protein>
    <submittedName>
        <fullName evidence="1">Uncharacterized protein</fullName>
    </submittedName>
</protein>
<sequence>MDTLKIGNILEIAQDLIKNTILDIEKSTERTDLMALIADIKINLGIINDDLLKPIKDNLAQTPKNILQLKEPWAPKKLAAVPNKKPWLTPKKPREHVELPRKVRGRKMTLLKSISMSILHRRSISDRAEAERSTGCFHNHQNDCEGSMARVIEDDINRYDHVHFVKCCLEKFKVNPNALYRGTRLITGTIKRQRARRNEPAKHNTIHLKGSLNWLQMSLDKLPAAFGFVDEVKGFFPYNLNMPENIVVKKAPDILLILSIKLEFDENGIK</sequence>
<accession>A0A9P1MZM6</accession>
<dbReference type="Proteomes" id="UP001152747">
    <property type="component" value="Unassembled WGS sequence"/>
</dbReference>
<organism evidence="1 2">
    <name type="scientific">Caenorhabditis angaria</name>
    <dbReference type="NCBI Taxonomy" id="860376"/>
    <lineage>
        <taxon>Eukaryota</taxon>
        <taxon>Metazoa</taxon>
        <taxon>Ecdysozoa</taxon>
        <taxon>Nematoda</taxon>
        <taxon>Chromadorea</taxon>
        <taxon>Rhabditida</taxon>
        <taxon>Rhabditina</taxon>
        <taxon>Rhabditomorpha</taxon>
        <taxon>Rhabditoidea</taxon>
        <taxon>Rhabditidae</taxon>
        <taxon>Peloderinae</taxon>
        <taxon>Caenorhabditis</taxon>
    </lineage>
</organism>
<dbReference type="InterPro" id="IPR012337">
    <property type="entry name" value="RNaseH-like_sf"/>
</dbReference>
<keyword evidence="2" id="KW-1185">Reference proteome</keyword>
<dbReference type="AlphaFoldDB" id="A0A9P1MZM6"/>
<dbReference type="SUPFAM" id="SSF53098">
    <property type="entry name" value="Ribonuclease H-like"/>
    <property type="match status" value="1"/>
</dbReference>
<evidence type="ECO:0000313" key="1">
    <source>
        <dbReference type="EMBL" id="CAI5445567.1"/>
    </source>
</evidence>
<dbReference type="OrthoDB" id="5871067at2759"/>
<reference evidence="1" key="1">
    <citation type="submission" date="2022-11" db="EMBL/GenBank/DDBJ databases">
        <authorList>
            <person name="Kikuchi T."/>
        </authorList>
    </citation>
    <scope>NUCLEOTIDE SEQUENCE</scope>
    <source>
        <strain evidence="1">PS1010</strain>
    </source>
</reference>